<name>K1Z6C3_9BACT</name>
<evidence type="ECO:0000313" key="1">
    <source>
        <dbReference type="EMBL" id="EKD44771.1"/>
    </source>
</evidence>
<protein>
    <submittedName>
        <fullName evidence="1">Uncharacterized protein</fullName>
    </submittedName>
</protein>
<dbReference type="EMBL" id="AMFJ01028741">
    <property type="protein sequence ID" value="EKD44771.1"/>
    <property type="molecule type" value="Genomic_DNA"/>
</dbReference>
<reference evidence="1" key="1">
    <citation type="journal article" date="2012" name="Science">
        <title>Fermentation, hydrogen, and sulfur metabolism in multiple uncultivated bacterial phyla.</title>
        <authorList>
            <person name="Wrighton K.C."/>
            <person name="Thomas B.C."/>
            <person name="Sharon I."/>
            <person name="Miller C.S."/>
            <person name="Castelle C.J."/>
            <person name="VerBerkmoes N.C."/>
            <person name="Wilkins M.J."/>
            <person name="Hettich R.L."/>
            <person name="Lipton M.S."/>
            <person name="Williams K.H."/>
            <person name="Long P.E."/>
            <person name="Banfield J.F."/>
        </authorList>
    </citation>
    <scope>NUCLEOTIDE SEQUENCE [LARGE SCALE GENOMIC DNA]</scope>
</reference>
<organism evidence="1">
    <name type="scientific">uncultured bacterium</name>
    <name type="common">gcode 4</name>
    <dbReference type="NCBI Taxonomy" id="1234023"/>
    <lineage>
        <taxon>Bacteria</taxon>
        <taxon>environmental samples</taxon>
    </lineage>
</organism>
<sequence length="234" mass="26353">MKHFFSFTHKLFLGFFLLFFSSIFIVFALDVVSTDFSSQPATSSGSNNSTVWFSTGWLSLDETVSGTTSYINKDNDSDTIGNYLRGYYYDTQFGFFRLDWNLTDTTQNVRIISSTDKCGTGYGYKFGGYAYGEAGGYIKFDYNNDIFVYYCESDDKLHGYAYSEHTGFQNFEGLSFEVVALSQNTSNLPSGSGDPFFVNNTSLILIGLSGRSTDIQGESVANQKWREVIFYIVK</sequence>
<gene>
    <name evidence="1" type="ORF">ACD_71C00010G0003</name>
</gene>
<proteinExistence type="predicted"/>
<comment type="caution">
    <text evidence="1">The sequence shown here is derived from an EMBL/GenBank/DDBJ whole genome shotgun (WGS) entry which is preliminary data.</text>
</comment>
<dbReference type="AlphaFoldDB" id="K1Z6C3"/>
<accession>K1Z6C3</accession>